<keyword evidence="1" id="KW-0645">Protease</keyword>
<organism evidence="1 2">
    <name type="scientific">Neotamlana laminarinivorans</name>
    <dbReference type="NCBI Taxonomy" id="2883124"/>
    <lineage>
        <taxon>Bacteria</taxon>
        <taxon>Pseudomonadati</taxon>
        <taxon>Bacteroidota</taxon>
        <taxon>Flavobacteriia</taxon>
        <taxon>Flavobacteriales</taxon>
        <taxon>Flavobacteriaceae</taxon>
        <taxon>Neotamlana</taxon>
    </lineage>
</organism>
<evidence type="ECO:0000313" key="1">
    <source>
        <dbReference type="EMBL" id="MCB4797298.1"/>
    </source>
</evidence>
<protein>
    <submittedName>
        <fullName evidence="1">Carboxypeptidase-like regulatory domain-containing protein</fullName>
    </submittedName>
</protein>
<gene>
    <name evidence="1" type="ORF">LG649_00465</name>
</gene>
<keyword evidence="2" id="KW-1185">Reference proteome</keyword>
<dbReference type="RefSeq" id="WP_226539698.1">
    <property type="nucleotide sequence ID" value="NZ_JAJAPW010000001.1"/>
</dbReference>
<dbReference type="GO" id="GO:0004180">
    <property type="term" value="F:carboxypeptidase activity"/>
    <property type="evidence" value="ECO:0007669"/>
    <property type="project" value="UniProtKB-KW"/>
</dbReference>
<accession>A0A9X1HYI3</accession>
<dbReference type="AlphaFoldDB" id="A0A9X1HYI3"/>
<reference evidence="1" key="1">
    <citation type="submission" date="2021-10" db="EMBL/GenBank/DDBJ databases">
        <title>Tamlana sargassums sp. nov., and Tamlana laminarinivorans sp. nov., two new bacteria isolated from the brown alga.</title>
        <authorList>
            <person name="Li J."/>
        </authorList>
    </citation>
    <scope>NUCLEOTIDE SEQUENCE</scope>
    <source>
        <strain evidence="1">PT2-4</strain>
    </source>
</reference>
<dbReference type="EMBL" id="JAJAPW010000001">
    <property type="protein sequence ID" value="MCB4797298.1"/>
    <property type="molecule type" value="Genomic_DNA"/>
</dbReference>
<sequence>MKQQITLSIAKPCAEKFNSFKNTSAGGFCSSCKKEVIDFRALSDKEIHQFFKNNTQNTCGYFKTHQLKTYKEKSSVKRSNLFKVASFALISAMSLHHIQAQMKNQNVEIVAQDSINNAKKEKNTEKALLKGVISDESTPLPGVNILLKGTTIGTTTNFDGEFTFPKQLKAGDILVISYIGFKSKEIIIEDQQKELALTLDESDYVLMGEVAVNETYRSKRNLWQKIKGIF</sequence>
<dbReference type="SUPFAM" id="SSF49464">
    <property type="entry name" value="Carboxypeptidase regulatory domain-like"/>
    <property type="match status" value="1"/>
</dbReference>
<name>A0A9X1HYI3_9FLAO</name>
<keyword evidence="1" id="KW-0378">Hydrolase</keyword>
<keyword evidence="1" id="KW-0121">Carboxypeptidase</keyword>
<dbReference type="Gene3D" id="2.60.40.1120">
    <property type="entry name" value="Carboxypeptidase-like, regulatory domain"/>
    <property type="match status" value="1"/>
</dbReference>
<proteinExistence type="predicted"/>
<dbReference type="InterPro" id="IPR008969">
    <property type="entry name" value="CarboxyPept-like_regulatory"/>
</dbReference>
<dbReference type="Pfam" id="PF13715">
    <property type="entry name" value="CarbopepD_reg_2"/>
    <property type="match status" value="1"/>
</dbReference>
<comment type="caution">
    <text evidence="1">The sequence shown here is derived from an EMBL/GenBank/DDBJ whole genome shotgun (WGS) entry which is preliminary data.</text>
</comment>
<evidence type="ECO:0000313" key="2">
    <source>
        <dbReference type="Proteomes" id="UP001139199"/>
    </source>
</evidence>
<dbReference type="Proteomes" id="UP001139199">
    <property type="component" value="Unassembled WGS sequence"/>
</dbReference>